<dbReference type="PROSITE" id="PS50850">
    <property type="entry name" value="MFS"/>
    <property type="match status" value="1"/>
</dbReference>
<evidence type="ECO:0000256" key="5">
    <source>
        <dbReference type="ARBA" id="ARBA00023136"/>
    </source>
</evidence>
<sequence length="277" mass="29453">MAIPFFFRNMPDEAAAKANLDIIGIGLLTISIVMFAVYISLYHVFYLLAGIFCLIGAAVHTRHAEHPFIDRSLIKNRRYIGVVLAGCTVLGSVAGIVSVVPYMMRVLFSLNADTIGSGILLPGTVGVIFFGVAGGALTDRFGSRFVFTLGWLLILSTMAAASQVGDRTPWLMTIMLVFIFGGLSFVKTAISNSTAESLEEKAAGAGMGMLNFACFLSEGIGVALAGGLMAVHGFGYSALPAMNDAWSAVFSRSFAIFTVFVLAGGLLYLLTCKRKKS</sequence>
<keyword evidence="5 6" id="KW-0472">Membrane</keyword>
<evidence type="ECO:0000313" key="8">
    <source>
        <dbReference type="EMBL" id="TWL25462.1"/>
    </source>
</evidence>
<evidence type="ECO:0000313" key="9">
    <source>
        <dbReference type="Proteomes" id="UP000435910"/>
    </source>
</evidence>
<feature type="transmembrane region" description="Helical" evidence="6">
    <location>
        <begin position="170"/>
        <end position="190"/>
    </location>
</feature>
<feature type="transmembrane region" description="Helical" evidence="6">
    <location>
        <begin position="115"/>
        <end position="138"/>
    </location>
</feature>
<organism evidence="8 9">
    <name type="scientific">Bacillus licheniformis</name>
    <dbReference type="NCBI Taxonomy" id="1402"/>
    <lineage>
        <taxon>Bacteria</taxon>
        <taxon>Bacillati</taxon>
        <taxon>Bacillota</taxon>
        <taxon>Bacilli</taxon>
        <taxon>Bacillales</taxon>
        <taxon>Bacillaceae</taxon>
        <taxon>Bacillus</taxon>
    </lineage>
</organism>
<protein>
    <submittedName>
        <fullName evidence="8">Putative transport protein HsrA</fullName>
    </submittedName>
</protein>
<dbReference type="InterPro" id="IPR020846">
    <property type="entry name" value="MFS_dom"/>
</dbReference>
<dbReference type="Gene3D" id="1.20.1250.20">
    <property type="entry name" value="MFS general substrate transporter like domains"/>
    <property type="match status" value="1"/>
</dbReference>
<keyword evidence="2" id="KW-0813">Transport</keyword>
<evidence type="ECO:0000256" key="3">
    <source>
        <dbReference type="ARBA" id="ARBA00022692"/>
    </source>
</evidence>
<proteinExistence type="predicted"/>
<comment type="caution">
    <text evidence="8">The sequence shown here is derived from an EMBL/GenBank/DDBJ whole genome shotgun (WGS) entry which is preliminary data.</text>
</comment>
<keyword evidence="3 6" id="KW-0812">Transmembrane</keyword>
<dbReference type="Proteomes" id="UP000435910">
    <property type="component" value="Unassembled WGS sequence"/>
</dbReference>
<evidence type="ECO:0000256" key="1">
    <source>
        <dbReference type="ARBA" id="ARBA00004651"/>
    </source>
</evidence>
<feature type="transmembrane region" description="Helical" evidence="6">
    <location>
        <begin position="145"/>
        <end position="164"/>
    </location>
</feature>
<feature type="transmembrane region" description="Helical" evidence="6">
    <location>
        <begin position="254"/>
        <end position="271"/>
    </location>
</feature>
<feature type="transmembrane region" description="Helical" evidence="6">
    <location>
        <begin position="44"/>
        <end position="61"/>
    </location>
</feature>
<dbReference type="GO" id="GO:0005886">
    <property type="term" value="C:plasma membrane"/>
    <property type="evidence" value="ECO:0007669"/>
    <property type="project" value="UniProtKB-SubCell"/>
</dbReference>
<accession>A0A8B5YAG0</accession>
<feature type="domain" description="Major facilitator superfamily (MFS) profile" evidence="7">
    <location>
        <begin position="1"/>
        <end position="276"/>
    </location>
</feature>
<dbReference type="InterPro" id="IPR036259">
    <property type="entry name" value="MFS_trans_sf"/>
</dbReference>
<dbReference type="PANTHER" id="PTHR42718">
    <property type="entry name" value="MAJOR FACILITATOR SUPERFAMILY MULTIDRUG TRANSPORTER MFSC"/>
    <property type="match status" value="1"/>
</dbReference>
<dbReference type="PANTHER" id="PTHR42718:SF9">
    <property type="entry name" value="MAJOR FACILITATOR SUPERFAMILY MULTIDRUG TRANSPORTER MFSC"/>
    <property type="match status" value="1"/>
</dbReference>
<evidence type="ECO:0000259" key="7">
    <source>
        <dbReference type="PROSITE" id="PS50850"/>
    </source>
</evidence>
<comment type="subcellular location">
    <subcellularLocation>
        <location evidence="1">Cell membrane</location>
        <topology evidence="1">Multi-pass membrane protein</topology>
    </subcellularLocation>
</comment>
<reference evidence="8 9" key="1">
    <citation type="submission" date="2019-06" db="EMBL/GenBank/DDBJ databases">
        <title>Genome sequence analysis of &gt;100 Bacillus licheniformis strains suggests intrinsic resistance to this species.</title>
        <authorList>
            <person name="Wels M."/>
            <person name="Siezen R.J."/>
            <person name="Johansen E."/>
            <person name="Stuer-Lauridsen B."/>
            <person name="Bjerre K."/>
            <person name="Nielsen B.K.K."/>
        </authorList>
    </citation>
    <scope>NUCLEOTIDE SEQUENCE [LARGE SCALE GENOMIC DNA]</scope>
    <source>
        <strain evidence="8 9">BAC-16736</strain>
    </source>
</reference>
<evidence type="ECO:0000256" key="4">
    <source>
        <dbReference type="ARBA" id="ARBA00022989"/>
    </source>
</evidence>
<keyword evidence="4 6" id="KW-1133">Transmembrane helix</keyword>
<dbReference type="EMBL" id="NILC01000026">
    <property type="protein sequence ID" value="TWL25462.1"/>
    <property type="molecule type" value="Genomic_DNA"/>
</dbReference>
<feature type="transmembrane region" description="Helical" evidence="6">
    <location>
        <begin position="82"/>
        <end position="103"/>
    </location>
</feature>
<feature type="transmembrane region" description="Helical" evidence="6">
    <location>
        <begin position="20"/>
        <end position="38"/>
    </location>
</feature>
<dbReference type="GO" id="GO:0022857">
    <property type="term" value="F:transmembrane transporter activity"/>
    <property type="evidence" value="ECO:0007669"/>
    <property type="project" value="InterPro"/>
</dbReference>
<feature type="transmembrane region" description="Helical" evidence="6">
    <location>
        <begin position="210"/>
        <end position="234"/>
    </location>
</feature>
<dbReference type="PRINTS" id="PR01036">
    <property type="entry name" value="TCRTETB"/>
</dbReference>
<gene>
    <name evidence="8" type="ORF">CHCC16736_4345</name>
</gene>
<name>A0A8B5YAG0_BACLI</name>
<dbReference type="AlphaFoldDB" id="A0A8B5YAG0"/>
<evidence type="ECO:0000256" key="2">
    <source>
        <dbReference type="ARBA" id="ARBA00022448"/>
    </source>
</evidence>
<dbReference type="SUPFAM" id="SSF103473">
    <property type="entry name" value="MFS general substrate transporter"/>
    <property type="match status" value="1"/>
</dbReference>
<evidence type="ECO:0000256" key="6">
    <source>
        <dbReference type="SAM" id="Phobius"/>
    </source>
</evidence>